<feature type="transmembrane region" description="Helical" evidence="6">
    <location>
        <begin position="198"/>
        <end position="216"/>
    </location>
</feature>
<evidence type="ECO:0000256" key="4">
    <source>
        <dbReference type="ARBA" id="ARBA00022989"/>
    </source>
</evidence>
<dbReference type="EMBL" id="FNOM01000005">
    <property type="protein sequence ID" value="SDX15432.1"/>
    <property type="molecule type" value="Genomic_DNA"/>
</dbReference>
<dbReference type="Proteomes" id="UP000198539">
    <property type="component" value="Unassembled WGS sequence"/>
</dbReference>
<evidence type="ECO:0000313" key="7">
    <source>
        <dbReference type="EMBL" id="SDX15432.1"/>
    </source>
</evidence>
<dbReference type="GO" id="GO:0005886">
    <property type="term" value="C:plasma membrane"/>
    <property type="evidence" value="ECO:0007669"/>
    <property type="project" value="UniProtKB-SubCell"/>
</dbReference>
<reference evidence="7" key="1">
    <citation type="submission" date="2016-10" db="EMBL/GenBank/DDBJ databases">
        <authorList>
            <person name="de Groot N.N."/>
        </authorList>
    </citation>
    <scope>NUCLEOTIDE SEQUENCE [LARGE SCALE GENOMIC DNA]</scope>
    <source>
        <strain evidence="7">CGMCC 1.8894</strain>
    </source>
</reference>
<comment type="subcellular location">
    <subcellularLocation>
        <location evidence="1">Cell membrane</location>
        <topology evidence="1">Multi-pass membrane protein</topology>
    </subcellularLocation>
</comment>
<dbReference type="InterPro" id="IPR001851">
    <property type="entry name" value="ABC_transp_permease"/>
</dbReference>
<feature type="transmembrane region" description="Helical" evidence="6">
    <location>
        <begin position="327"/>
        <end position="347"/>
    </location>
</feature>
<keyword evidence="5 6" id="KW-0472">Membrane</keyword>
<dbReference type="PANTHER" id="PTHR47089">
    <property type="entry name" value="ABC TRANSPORTER, PERMEASE PROTEIN"/>
    <property type="match status" value="1"/>
</dbReference>
<dbReference type="RefSeq" id="WP_092889156.1">
    <property type="nucleotide sequence ID" value="NZ_CP061502.1"/>
</dbReference>
<dbReference type="Pfam" id="PF02653">
    <property type="entry name" value="BPD_transp_2"/>
    <property type="match status" value="1"/>
</dbReference>
<keyword evidence="2" id="KW-1003">Cell membrane</keyword>
<evidence type="ECO:0000256" key="5">
    <source>
        <dbReference type="ARBA" id="ARBA00023136"/>
    </source>
</evidence>
<dbReference type="GO" id="GO:0022857">
    <property type="term" value="F:transmembrane transporter activity"/>
    <property type="evidence" value="ECO:0007669"/>
    <property type="project" value="InterPro"/>
</dbReference>
<dbReference type="PANTHER" id="PTHR47089:SF1">
    <property type="entry name" value="GUANOSINE ABC TRANSPORTER PERMEASE PROTEIN NUPP"/>
    <property type="match status" value="1"/>
</dbReference>
<evidence type="ECO:0000256" key="3">
    <source>
        <dbReference type="ARBA" id="ARBA00022692"/>
    </source>
</evidence>
<dbReference type="AlphaFoldDB" id="A0A1H2ZD62"/>
<gene>
    <name evidence="7" type="ORF">SAMN04488238_105341</name>
</gene>
<feature type="transmembrane region" description="Helical" evidence="6">
    <location>
        <begin position="14"/>
        <end position="38"/>
    </location>
</feature>
<dbReference type="OrthoDB" id="9809785at2"/>
<accession>A0A1H2ZD62</accession>
<keyword evidence="3 6" id="KW-0812">Transmembrane</keyword>
<keyword evidence="8" id="KW-1185">Reference proteome</keyword>
<evidence type="ECO:0000256" key="2">
    <source>
        <dbReference type="ARBA" id="ARBA00022475"/>
    </source>
</evidence>
<feature type="transmembrane region" description="Helical" evidence="6">
    <location>
        <begin position="58"/>
        <end position="81"/>
    </location>
</feature>
<evidence type="ECO:0000256" key="1">
    <source>
        <dbReference type="ARBA" id="ARBA00004651"/>
    </source>
</evidence>
<dbReference type="STRING" id="564137.SAMN04488238_105341"/>
<feature type="transmembrane region" description="Helical" evidence="6">
    <location>
        <begin position="246"/>
        <end position="266"/>
    </location>
</feature>
<evidence type="ECO:0000313" key="8">
    <source>
        <dbReference type="Proteomes" id="UP000198539"/>
    </source>
</evidence>
<organism evidence="7 8">
    <name type="scientific">Roseicitreum antarcticum</name>
    <dbReference type="NCBI Taxonomy" id="564137"/>
    <lineage>
        <taxon>Bacteria</taxon>
        <taxon>Pseudomonadati</taxon>
        <taxon>Pseudomonadota</taxon>
        <taxon>Alphaproteobacteria</taxon>
        <taxon>Rhodobacterales</taxon>
        <taxon>Paracoccaceae</taxon>
        <taxon>Roseicitreum</taxon>
    </lineage>
</organism>
<proteinExistence type="predicted"/>
<feature type="transmembrane region" description="Helical" evidence="6">
    <location>
        <begin position="93"/>
        <end position="110"/>
    </location>
</feature>
<feature type="transmembrane region" description="Helical" evidence="6">
    <location>
        <begin position="116"/>
        <end position="138"/>
    </location>
</feature>
<sequence>MPLRLVPRMRPSPLALYGAPVLALGLTVAFGFVLFLSIGRDPWSALYAYFIAPINSVFGLSELLLAAMPLALIGLGLAVGFRANIWNIGAEGQLVLGAIGGGTVALALWREGVPGTFVLVCIVGALSGMAWAAIPALLRTRFNANEILTSLMLIYVADQLLGWLVHGALRNPQGFGFPESRLFSPEALMPLLWSGTRLHIGWLLVPLAAIGIWFLMTRTVTGFRLRVGGDAANAAAYAGFSQNRMVWLSFLLTGGLAGLVGAMEVAGPVGQLLPKISPGYGFAAIIVAFLGRLHPVGVVLAAHLLALIMIGGENAQMLGVPVSVAELFQGVLLVTLLASDVLVRFRIVRTGARARKVVA</sequence>
<protein>
    <submittedName>
        <fullName evidence="7">Nucleoside ABC transporter membrane protein</fullName>
    </submittedName>
</protein>
<name>A0A1H2ZD62_9RHOB</name>
<keyword evidence="4 6" id="KW-1133">Transmembrane helix</keyword>
<feature type="transmembrane region" description="Helical" evidence="6">
    <location>
        <begin position="150"/>
        <end position="169"/>
    </location>
</feature>
<dbReference type="CDD" id="cd06580">
    <property type="entry name" value="TM_PBP1_transp_TpRbsC_like"/>
    <property type="match status" value="1"/>
</dbReference>
<evidence type="ECO:0000256" key="6">
    <source>
        <dbReference type="SAM" id="Phobius"/>
    </source>
</evidence>